<dbReference type="Gene3D" id="3.40.50.300">
    <property type="entry name" value="P-loop containing nucleotide triphosphate hydrolases"/>
    <property type="match status" value="2"/>
</dbReference>
<keyword evidence="3" id="KW-1003">Cell membrane</keyword>
<keyword evidence="4" id="KW-0762">Sugar transport</keyword>
<proteinExistence type="predicted"/>
<evidence type="ECO:0000256" key="1">
    <source>
        <dbReference type="ARBA" id="ARBA00004202"/>
    </source>
</evidence>
<dbReference type="GO" id="GO:0005524">
    <property type="term" value="F:ATP binding"/>
    <property type="evidence" value="ECO:0007669"/>
    <property type="project" value="UniProtKB-KW"/>
</dbReference>
<comment type="subcellular location">
    <subcellularLocation>
        <location evidence="1">Cell membrane</location>
        <topology evidence="1">Peripheral membrane protein</topology>
    </subcellularLocation>
</comment>
<dbReference type="InterPro" id="IPR027417">
    <property type="entry name" value="P-loop_NTPase"/>
</dbReference>
<keyword evidence="9" id="KW-0472">Membrane</keyword>
<dbReference type="PANTHER" id="PTHR43790:SF9">
    <property type="entry name" value="GALACTOFURANOSE TRANSPORTER ATP-BINDING PROTEIN YTFR"/>
    <property type="match status" value="1"/>
</dbReference>
<dbReference type="SMART" id="SM00382">
    <property type="entry name" value="AAA"/>
    <property type="match status" value="2"/>
</dbReference>
<evidence type="ECO:0000256" key="5">
    <source>
        <dbReference type="ARBA" id="ARBA00022737"/>
    </source>
</evidence>
<dbReference type="SUPFAM" id="SSF52540">
    <property type="entry name" value="P-loop containing nucleoside triphosphate hydrolases"/>
    <property type="match status" value="2"/>
</dbReference>
<reference evidence="11" key="1">
    <citation type="submission" date="2019-09" db="EMBL/GenBank/DDBJ databases">
        <title>Characterisation of the sponge microbiome using genome-centric metagenomics.</title>
        <authorList>
            <person name="Engelberts J.P."/>
            <person name="Robbins S.J."/>
            <person name="De Goeij J.M."/>
            <person name="Aranda M."/>
            <person name="Bell S.C."/>
            <person name="Webster N.S."/>
        </authorList>
    </citation>
    <scope>NUCLEOTIDE SEQUENCE</scope>
    <source>
        <strain evidence="11">SB0664_bin_43</strain>
    </source>
</reference>
<dbReference type="Pfam" id="PF00005">
    <property type="entry name" value="ABC_tran"/>
    <property type="match status" value="2"/>
</dbReference>
<dbReference type="InterPro" id="IPR017871">
    <property type="entry name" value="ABC_transporter-like_CS"/>
</dbReference>
<keyword evidence="7 11" id="KW-0067">ATP-binding</keyword>
<evidence type="ECO:0000256" key="3">
    <source>
        <dbReference type="ARBA" id="ARBA00022475"/>
    </source>
</evidence>
<keyword evidence="2" id="KW-0813">Transport</keyword>
<dbReference type="InterPro" id="IPR003593">
    <property type="entry name" value="AAA+_ATPase"/>
</dbReference>
<comment type="caution">
    <text evidence="11">The sequence shown here is derived from an EMBL/GenBank/DDBJ whole genome shotgun (WGS) entry which is preliminary data.</text>
</comment>
<dbReference type="AlphaFoldDB" id="A0A6B0XZ19"/>
<dbReference type="PROSITE" id="PS50893">
    <property type="entry name" value="ABC_TRANSPORTER_2"/>
    <property type="match status" value="2"/>
</dbReference>
<evidence type="ECO:0000313" key="11">
    <source>
        <dbReference type="EMBL" id="MXY33921.1"/>
    </source>
</evidence>
<evidence type="ECO:0000256" key="2">
    <source>
        <dbReference type="ARBA" id="ARBA00022448"/>
    </source>
</evidence>
<dbReference type="GO" id="GO:0016887">
    <property type="term" value="F:ATP hydrolysis activity"/>
    <property type="evidence" value="ECO:0007669"/>
    <property type="project" value="InterPro"/>
</dbReference>
<keyword evidence="6" id="KW-0547">Nucleotide-binding</keyword>
<keyword evidence="8" id="KW-1278">Translocase</keyword>
<dbReference type="InterPro" id="IPR003439">
    <property type="entry name" value="ABC_transporter-like_ATP-bd"/>
</dbReference>
<dbReference type="GO" id="GO:0005886">
    <property type="term" value="C:plasma membrane"/>
    <property type="evidence" value="ECO:0007669"/>
    <property type="project" value="UniProtKB-SubCell"/>
</dbReference>
<feature type="domain" description="ABC transporter" evidence="10">
    <location>
        <begin position="250"/>
        <end position="496"/>
    </location>
</feature>
<protein>
    <submittedName>
        <fullName evidence="11">Sugar ABC transporter ATP-binding protein</fullName>
    </submittedName>
</protein>
<gene>
    <name evidence="11" type="ORF">F4Y60_07490</name>
</gene>
<dbReference type="PANTHER" id="PTHR43790">
    <property type="entry name" value="CARBOHYDRATE TRANSPORT ATP-BINDING PROTEIN MG119-RELATED"/>
    <property type="match status" value="1"/>
</dbReference>
<evidence type="ECO:0000256" key="8">
    <source>
        <dbReference type="ARBA" id="ARBA00022967"/>
    </source>
</evidence>
<dbReference type="CDD" id="cd03216">
    <property type="entry name" value="ABC_Carb_Monos_I"/>
    <property type="match status" value="1"/>
</dbReference>
<evidence type="ECO:0000256" key="4">
    <source>
        <dbReference type="ARBA" id="ARBA00022597"/>
    </source>
</evidence>
<evidence type="ECO:0000256" key="7">
    <source>
        <dbReference type="ARBA" id="ARBA00022840"/>
    </source>
</evidence>
<dbReference type="FunFam" id="3.40.50.300:FF:000127">
    <property type="entry name" value="Ribose import ATP-binding protein RbsA"/>
    <property type="match status" value="1"/>
</dbReference>
<name>A0A6B0XZ19_9RHOB</name>
<evidence type="ECO:0000256" key="9">
    <source>
        <dbReference type="ARBA" id="ARBA00023136"/>
    </source>
</evidence>
<dbReference type="PROSITE" id="PS00211">
    <property type="entry name" value="ABC_TRANSPORTER_1"/>
    <property type="match status" value="1"/>
</dbReference>
<dbReference type="InterPro" id="IPR050107">
    <property type="entry name" value="ABC_carbohydrate_import_ATPase"/>
</dbReference>
<sequence length="499" mass="52959">MSPILRLTGISKAFPGVQALDDVSFDVVPGEVHAIMGENGAGKSTLMKIAAGVYPPDAGMIEIQGREVAFKGPKDAADLGLHTVFQELTVLENLDVGRNVMIGDEPVAFGGLWLDLPALYARAQHVLDRLDIDLDSRTPLSGLSTGARQMVEIARACAETPKVLVLDEPTSSLGRQEEDLLFQLIRRLKGLGVGIVYISHRMSEIFRLADRITVLRDGRHVATGAAADLDRASLIRAMVGRDVDETRHGVDVEGLPVALAARGITWRGAVRGVDLDLHAGEVLGLAGLMGAGRTEFARLVAGAERPDAGTFHLFGRPFAPPTVGAAVRTGVVYVPEDRKGQGLVLSLPVGDNIALPSLRRFTRAGLLAVPRIGSMTRDWMLRMGVKAASDRVPVETLSGGNQQKVVLAKWLSVEPKVILLDEPTRGVDVGAKAEIHKLVRKLAQDGAAVLAISSELPELLTVSDRIAVMAQGRIVGVVPATEATEAGLLDLALAEGQAA</sequence>
<evidence type="ECO:0000256" key="6">
    <source>
        <dbReference type="ARBA" id="ARBA00022741"/>
    </source>
</evidence>
<evidence type="ECO:0000259" key="10">
    <source>
        <dbReference type="PROSITE" id="PS50893"/>
    </source>
</evidence>
<accession>A0A6B0XZ19</accession>
<dbReference type="CDD" id="cd03215">
    <property type="entry name" value="ABC_Carb_Monos_II"/>
    <property type="match status" value="1"/>
</dbReference>
<keyword evidence="5" id="KW-0677">Repeat</keyword>
<dbReference type="EMBL" id="VXRY01000299">
    <property type="protein sequence ID" value="MXY33921.1"/>
    <property type="molecule type" value="Genomic_DNA"/>
</dbReference>
<feature type="domain" description="ABC transporter" evidence="10">
    <location>
        <begin position="5"/>
        <end position="242"/>
    </location>
</feature>
<organism evidence="11">
    <name type="scientific">Boseongicola sp. SB0664_bin_43</name>
    <dbReference type="NCBI Taxonomy" id="2604844"/>
    <lineage>
        <taxon>Bacteria</taxon>
        <taxon>Pseudomonadati</taxon>
        <taxon>Pseudomonadota</taxon>
        <taxon>Alphaproteobacteria</taxon>
        <taxon>Rhodobacterales</taxon>
        <taxon>Paracoccaceae</taxon>
        <taxon>Boseongicola</taxon>
    </lineage>
</organism>